<evidence type="ECO:0000256" key="4">
    <source>
        <dbReference type="SAM" id="MobiDB-lite"/>
    </source>
</evidence>
<evidence type="ECO:0000256" key="2">
    <source>
        <dbReference type="ARBA" id="ARBA00022604"/>
    </source>
</evidence>
<keyword evidence="2" id="KW-0341">Growth regulation</keyword>
<evidence type="ECO:0000256" key="3">
    <source>
        <dbReference type="SAM" id="Coils"/>
    </source>
</evidence>
<evidence type="ECO:0000256" key="1">
    <source>
        <dbReference type="ARBA" id="ARBA00022448"/>
    </source>
</evidence>
<accession>A0A1D1Z5X0</accession>
<proteinExistence type="predicted"/>
<protein>
    <submittedName>
        <fullName evidence="5">Spindle pole body component 110</fullName>
    </submittedName>
</protein>
<feature type="region of interest" description="Disordered" evidence="4">
    <location>
        <begin position="1"/>
        <end position="41"/>
    </location>
</feature>
<dbReference type="InterPro" id="IPR007930">
    <property type="entry name" value="DUF724"/>
</dbReference>
<feature type="coiled-coil region" evidence="3">
    <location>
        <begin position="345"/>
        <end position="440"/>
    </location>
</feature>
<name>A0A1D1Z5X0_9ARAE</name>
<dbReference type="AlphaFoldDB" id="A0A1D1Z5X0"/>
<organism evidence="5">
    <name type="scientific">Anthurium amnicola</name>
    <dbReference type="NCBI Taxonomy" id="1678845"/>
    <lineage>
        <taxon>Eukaryota</taxon>
        <taxon>Viridiplantae</taxon>
        <taxon>Streptophyta</taxon>
        <taxon>Embryophyta</taxon>
        <taxon>Tracheophyta</taxon>
        <taxon>Spermatophyta</taxon>
        <taxon>Magnoliopsida</taxon>
        <taxon>Liliopsida</taxon>
        <taxon>Araceae</taxon>
        <taxon>Pothoideae</taxon>
        <taxon>Potheae</taxon>
        <taxon>Anthurium</taxon>
    </lineage>
</organism>
<sequence length="494" mass="55255">MSQGGGGGASGRDGGGPKRKTGPNRGGFQGGRGNGQTIMMARQWRPHPKCINASNPYHDCSDYCYQRVGENPGATKQDSQSSNPTAATTLLSSGIKTKSSNTGAGQNNEDMQRKGLEAAASNTTAAAAAESATTTKTETTLENIEPVKSRTIVREKGESNEDRQIPTQPVPTCLPECPPTMILEDVKPKSSALAAEPFGQEHEQAVAAQMVQSTGLIELEGLEEEVRKQRDARALRKRRKIEISYPFNGEDTVEELEYKLTLKLLGYERLGYLTRVENEEDDESLVQFGDKFGLAVLNEYPKFFIQVPQHPHYRGTSLNKVKREMAENFWDMLVPLIRRGISAVRENKETEITAVEQMITRLRAEGFDLKHLQAYINTSRRARANRSFLKGEFEKVKSQIETEEKEIDDVISSKPMSEVIKELEANKAMYQNFIDKLLSDIDASLAKARRLLDKEKVIRDTKTTPEHTALLKLKDHLERKLRDANNEAWMLLLD</sequence>
<feature type="region of interest" description="Disordered" evidence="4">
    <location>
        <begin position="156"/>
        <end position="175"/>
    </location>
</feature>
<gene>
    <name evidence="5" type="primary">SPC110_2</name>
    <name evidence="5" type="ORF">g.99225</name>
</gene>
<keyword evidence="3" id="KW-0175">Coiled coil</keyword>
<feature type="compositionally biased region" description="Gly residues" evidence="4">
    <location>
        <begin position="24"/>
        <end position="34"/>
    </location>
</feature>
<dbReference type="Pfam" id="PF05266">
    <property type="entry name" value="DUF724"/>
    <property type="match status" value="1"/>
</dbReference>
<reference evidence="5" key="1">
    <citation type="submission" date="2015-07" db="EMBL/GenBank/DDBJ databases">
        <title>Transcriptome Assembly of Anthurium amnicola.</title>
        <authorList>
            <person name="Suzuki J."/>
        </authorList>
    </citation>
    <scope>NUCLEOTIDE SEQUENCE</scope>
</reference>
<feature type="compositionally biased region" description="Gly residues" evidence="4">
    <location>
        <begin position="1"/>
        <end position="14"/>
    </location>
</feature>
<feature type="region of interest" description="Disordered" evidence="4">
    <location>
        <begin position="117"/>
        <end position="140"/>
    </location>
</feature>
<evidence type="ECO:0000313" key="5">
    <source>
        <dbReference type="EMBL" id="JAT62259.1"/>
    </source>
</evidence>
<dbReference type="EMBL" id="GDJX01005677">
    <property type="protein sequence ID" value="JAT62259.1"/>
    <property type="molecule type" value="Transcribed_RNA"/>
</dbReference>
<keyword evidence="1" id="KW-0813">Transport</keyword>